<dbReference type="EMBL" id="VHIR01000012">
    <property type="protein sequence ID" value="TQE43144.1"/>
    <property type="molecule type" value="Genomic_DNA"/>
</dbReference>
<name>A0A540R6R0_9CORY</name>
<comment type="subcellular location">
    <subcellularLocation>
        <location evidence="1 7">Cell membrane</location>
        <topology evidence="1 7">Multi-pass membrane protein</topology>
    </subcellularLocation>
</comment>
<dbReference type="InterPro" id="IPR032816">
    <property type="entry name" value="VTT_dom"/>
</dbReference>
<feature type="transmembrane region" description="Helical" evidence="7">
    <location>
        <begin position="213"/>
        <end position="231"/>
    </location>
</feature>
<feature type="domain" description="VTT" evidence="8">
    <location>
        <begin position="87"/>
        <end position="204"/>
    </location>
</feature>
<dbReference type="Proteomes" id="UP000318080">
    <property type="component" value="Unassembled WGS sequence"/>
</dbReference>
<evidence type="ECO:0000256" key="6">
    <source>
        <dbReference type="ARBA" id="ARBA00023136"/>
    </source>
</evidence>
<evidence type="ECO:0000256" key="4">
    <source>
        <dbReference type="ARBA" id="ARBA00022692"/>
    </source>
</evidence>
<feature type="transmembrane region" description="Helical" evidence="7">
    <location>
        <begin position="152"/>
        <end position="174"/>
    </location>
</feature>
<feature type="transmembrane region" description="Helical" evidence="7">
    <location>
        <begin position="107"/>
        <end position="128"/>
    </location>
</feature>
<dbReference type="AlphaFoldDB" id="A0A540R6R0"/>
<evidence type="ECO:0000256" key="7">
    <source>
        <dbReference type="RuleBase" id="RU366058"/>
    </source>
</evidence>
<keyword evidence="4 7" id="KW-0812">Transmembrane</keyword>
<comment type="similarity">
    <text evidence="2 7">Belongs to the TVP38/TMEM64 family.</text>
</comment>
<keyword evidence="3 7" id="KW-1003">Cell membrane</keyword>
<dbReference type="PANTHER" id="PTHR12677">
    <property type="entry name" value="GOLGI APPARATUS MEMBRANE PROTEIN TVP38-RELATED"/>
    <property type="match status" value="1"/>
</dbReference>
<organism evidence="9 10">
    <name type="scientific">Corynebacterium phoceense</name>
    <dbReference type="NCBI Taxonomy" id="1686286"/>
    <lineage>
        <taxon>Bacteria</taxon>
        <taxon>Bacillati</taxon>
        <taxon>Actinomycetota</taxon>
        <taxon>Actinomycetes</taxon>
        <taxon>Mycobacteriales</taxon>
        <taxon>Corynebacteriaceae</taxon>
        <taxon>Corynebacterium</taxon>
    </lineage>
</organism>
<evidence type="ECO:0000313" key="9">
    <source>
        <dbReference type="EMBL" id="TQE43144.1"/>
    </source>
</evidence>
<evidence type="ECO:0000313" key="10">
    <source>
        <dbReference type="Proteomes" id="UP000318080"/>
    </source>
</evidence>
<feature type="transmembrane region" description="Helical" evidence="7">
    <location>
        <begin position="75"/>
        <end position="100"/>
    </location>
</feature>
<dbReference type="Pfam" id="PF09335">
    <property type="entry name" value="VTT_dom"/>
    <property type="match status" value="1"/>
</dbReference>
<evidence type="ECO:0000256" key="1">
    <source>
        <dbReference type="ARBA" id="ARBA00004651"/>
    </source>
</evidence>
<sequence length="240" mass="26303">MKKERQPYLRQLADFVRTVLADAARTIRGWSLKRWLQAELLVGIVVAVVACVDVPDLSTLRAWAARFDPWFPVVFWLAYVTLTLFPLPRTIWTVAAGILFGPVEGLFLALTALSVSAAISFLVVRRLLGDWMRPRLVHPAVFKLNAHLERRGWFAIASLRMVAGVPFSILNYAAALTPVPFLQFLLATALGSIPTTAMGVFFGETLTTGPNPWAITATVVLAAVGIAGLVLDAKLVRELP</sequence>
<gene>
    <name evidence="9" type="ORF">EJK80_09045</name>
</gene>
<comment type="caution">
    <text evidence="9">The sequence shown here is derived from an EMBL/GenBank/DDBJ whole genome shotgun (WGS) entry which is preliminary data.</text>
</comment>
<evidence type="ECO:0000256" key="5">
    <source>
        <dbReference type="ARBA" id="ARBA00022989"/>
    </source>
</evidence>
<proteinExistence type="inferred from homology"/>
<keyword evidence="10" id="KW-1185">Reference proteome</keyword>
<dbReference type="GO" id="GO:0005886">
    <property type="term" value="C:plasma membrane"/>
    <property type="evidence" value="ECO:0007669"/>
    <property type="project" value="UniProtKB-SubCell"/>
</dbReference>
<dbReference type="STRING" id="1686286.GCA_900092335_01824"/>
<protein>
    <recommendedName>
        <fullName evidence="7">TVP38/TMEM64 family membrane protein</fullName>
    </recommendedName>
</protein>
<evidence type="ECO:0000259" key="8">
    <source>
        <dbReference type="Pfam" id="PF09335"/>
    </source>
</evidence>
<keyword evidence="6 7" id="KW-0472">Membrane</keyword>
<dbReference type="PANTHER" id="PTHR12677:SF59">
    <property type="entry name" value="GOLGI APPARATUS MEMBRANE PROTEIN TVP38-RELATED"/>
    <property type="match status" value="1"/>
</dbReference>
<dbReference type="RefSeq" id="WP_141629073.1">
    <property type="nucleotide sequence ID" value="NZ_VHIR01000012.1"/>
</dbReference>
<keyword evidence="5 7" id="KW-1133">Transmembrane helix</keyword>
<reference evidence="9 10" key="1">
    <citation type="submission" date="2019-06" db="EMBL/GenBank/DDBJ databases">
        <title>Draft genome of C. phoceense Strain 272.</title>
        <authorList>
            <person name="Pacheco L.G.C."/>
            <person name="Barberis C.M."/>
            <person name="Almuzara M.N."/>
            <person name="Traglia G.M."/>
            <person name="Santos C.S."/>
            <person name="Rocha D.J.P.G."/>
            <person name="Aguiar E.R.G.R."/>
            <person name="Vay C.A."/>
        </authorList>
    </citation>
    <scope>NUCLEOTIDE SEQUENCE [LARGE SCALE GENOMIC DNA]</scope>
    <source>
        <strain evidence="9 10">272</strain>
    </source>
</reference>
<feature type="transmembrane region" description="Helical" evidence="7">
    <location>
        <begin position="181"/>
        <end position="201"/>
    </location>
</feature>
<evidence type="ECO:0000256" key="3">
    <source>
        <dbReference type="ARBA" id="ARBA00022475"/>
    </source>
</evidence>
<dbReference type="InterPro" id="IPR015414">
    <property type="entry name" value="TMEM64"/>
</dbReference>
<accession>A0A540R6R0</accession>
<evidence type="ECO:0000256" key="2">
    <source>
        <dbReference type="ARBA" id="ARBA00008640"/>
    </source>
</evidence>